<dbReference type="Proteomes" id="UP000245430">
    <property type="component" value="Unassembled WGS sequence"/>
</dbReference>
<gene>
    <name evidence="4" type="ORF">LX78_02400</name>
</gene>
<dbReference type="InterPro" id="IPR026444">
    <property type="entry name" value="Secre_tail"/>
</dbReference>
<reference evidence="4 5" key="1">
    <citation type="submission" date="2018-05" db="EMBL/GenBank/DDBJ databases">
        <title>Genomic Encyclopedia of Archaeal and Bacterial Type Strains, Phase II (KMG-II): from individual species to whole genera.</title>
        <authorList>
            <person name="Goeker M."/>
        </authorList>
    </citation>
    <scope>NUCLEOTIDE SEQUENCE [LARGE SCALE GENOMIC DNA]</scope>
    <source>
        <strain evidence="4 5">DSM 22637</strain>
    </source>
</reference>
<dbReference type="OrthoDB" id="975384at2"/>
<dbReference type="RefSeq" id="WP_109682883.1">
    <property type="nucleotide sequence ID" value="NZ_QGGP01000006.1"/>
</dbReference>
<proteinExistence type="predicted"/>
<protein>
    <submittedName>
        <fullName evidence="4">Putative secreted protein (Por secretion system target)</fullName>
    </submittedName>
</protein>
<keyword evidence="5" id="KW-1185">Reference proteome</keyword>
<evidence type="ECO:0000256" key="1">
    <source>
        <dbReference type="ARBA" id="ARBA00022729"/>
    </source>
</evidence>
<organism evidence="4 5">
    <name type="scientific">Xanthomarina spongicola</name>
    <dbReference type="NCBI Taxonomy" id="570520"/>
    <lineage>
        <taxon>Bacteria</taxon>
        <taxon>Pseudomonadati</taxon>
        <taxon>Bacteroidota</taxon>
        <taxon>Flavobacteriia</taxon>
        <taxon>Flavobacteriales</taxon>
        <taxon>Flavobacteriaceae</taxon>
        <taxon>Xanthomarina</taxon>
    </lineage>
</organism>
<name>A0A316DIJ7_9FLAO</name>
<dbReference type="Pfam" id="PF18962">
    <property type="entry name" value="Por_Secre_tail"/>
    <property type="match status" value="1"/>
</dbReference>
<evidence type="ECO:0000259" key="3">
    <source>
        <dbReference type="Pfam" id="PF18962"/>
    </source>
</evidence>
<dbReference type="EMBL" id="QGGP01000006">
    <property type="protein sequence ID" value="PWK18001.1"/>
    <property type="molecule type" value="Genomic_DNA"/>
</dbReference>
<evidence type="ECO:0000256" key="2">
    <source>
        <dbReference type="SAM" id="SignalP"/>
    </source>
</evidence>
<dbReference type="AlphaFoldDB" id="A0A316DIJ7"/>
<accession>A0A316DIJ7</accession>
<feature type="domain" description="Secretion system C-terminal sorting" evidence="3">
    <location>
        <begin position="1123"/>
        <end position="1180"/>
    </location>
</feature>
<evidence type="ECO:0000313" key="4">
    <source>
        <dbReference type="EMBL" id="PWK18001.1"/>
    </source>
</evidence>
<evidence type="ECO:0000313" key="5">
    <source>
        <dbReference type="Proteomes" id="UP000245430"/>
    </source>
</evidence>
<dbReference type="NCBIfam" id="TIGR04183">
    <property type="entry name" value="Por_Secre_tail"/>
    <property type="match status" value="1"/>
</dbReference>
<comment type="caution">
    <text evidence="4">The sequence shown here is derived from an EMBL/GenBank/DDBJ whole genome shotgun (WGS) entry which is preliminary data.</text>
</comment>
<keyword evidence="1 2" id="KW-0732">Signal</keyword>
<feature type="signal peptide" evidence="2">
    <location>
        <begin position="1"/>
        <end position="19"/>
    </location>
</feature>
<sequence>MKKIYLLLFAISLSFISFSQSPIVTIDRANGPGPTATGNAVSISSIGLTRGIGVNERAGTDFSSRDWNATTQATAVTNNDYMEWSVTGNTNFNAEVTEIDIRLRRNPNGPANWQLFYSTDNFATAGIAVNSVETLAADTNVVYNYNSLSINSGASGTITFRLYAWNATTNGGWLRVRRLASWSGFGIALPGIRLTGNITATSSNDDESNIISSVAFDPSDNIDYQLYSAASGLTTANSLKIGEFTIQDGGNDLTDADALSTILTDLEFDVVGEANFAALALFDGVTNVAEVASVGETTLFSGINGGTGLIAPDNGIKTFDVYATFSSTVTDNEQIQLTISSAIPDGVNGSTFAASDAGGAATLVVGDDNRIEVTATQLVFDQQPTDVNQLEVMTPYPTVNAVDNNTNLDLDYTGVVNVISSGFMNPPSILYNITNGVATLDTIMFLQEGTNVALFAISSPLTAAVSTTFDILGPLVQIAIQDFDSPSPEWNYTNDIPFFDNGWGTDGYYGVIDILAASPIDYTYFSNNVLGENDLNDEGDNGTTGWATILFDDVDISSFTNVQVRFDWQVIGYANNNDNAQYQLFYDGVGQGRVFLFDGDNANPIQDDEGSMVLSIPDSVDEVALEIRIRSNGNNGYSAFDNFKVVSVFDGLVYTNNAWSPYPPSGSTGLENAFVKDGNYIVGSNVEINNLFVENGATVSVASGQSMTVNSDLINGGDLELNSVSTSYSSLIIEGKSTGNVTYNRHVNTNAAVGGNDLISAPVTGQTFGDFASNNPNIYSNPSNTTDKLFGPFDKTTDTYITYDTAIPAEASVVLEPAVGYRAASTDGDTFNFVGIVNTQNVDINIVDSGPTNPEWNLIGNPYPSYLKLSTFLATNSTVFDPASSGIYGYDGDASDGYNIWNQAYSDMHPNAAITPGQGFLIASASGGATVSFTTVMRTIGTTDDFIPGRISSIEHLQLELSSSDQVYKTDFYFTDNATLGLDPGYDSRILGESAPSFSIYSHLVEENNGHDIAVQSLGYTDFADVTIPLGINATQGEELTISIFDTSLPESTNVYLEDSVANTVTLLNESEYTFTTSTNLNGIGRFFLRFSESSLSTEELAFNSLHVFATVTPKAIFIKGNLTDTTLVKVFDMQGRLVLTSTLESGSTRNQIDVSTLATGIYAVSVSNKSLTKTQKVIIK</sequence>
<feature type="chain" id="PRO_5016404323" evidence="2">
    <location>
        <begin position="20"/>
        <end position="1181"/>
    </location>
</feature>